<gene>
    <name evidence="4" type="ORF">Ccrd_015819</name>
</gene>
<reference evidence="4 5" key="1">
    <citation type="journal article" date="2016" name="Sci. Rep.">
        <title>The genome sequence of the outbreeding globe artichoke constructed de novo incorporating a phase-aware low-pass sequencing strategy of F1 progeny.</title>
        <authorList>
            <person name="Scaglione D."/>
            <person name="Reyes-Chin-Wo S."/>
            <person name="Acquadro A."/>
            <person name="Froenicke L."/>
            <person name="Portis E."/>
            <person name="Beitel C."/>
            <person name="Tirone M."/>
            <person name="Mauro R."/>
            <person name="Lo Monaco A."/>
            <person name="Mauromicale G."/>
            <person name="Faccioli P."/>
            <person name="Cattivelli L."/>
            <person name="Rieseberg L."/>
            <person name="Michelmore R."/>
            <person name="Lanteri S."/>
        </authorList>
    </citation>
    <scope>NUCLEOTIDE SEQUENCE [LARGE SCALE GENOMIC DNA]</scope>
    <source>
        <strain evidence="4">2C</strain>
    </source>
</reference>
<comment type="subcellular location">
    <subcellularLocation>
        <location evidence="1">Membrane</location>
    </subcellularLocation>
</comment>
<keyword evidence="2 3" id="KW-0472">Membrane</keyword>
<proteinExistence type="predicted"/>
<organism evidence="4 5">
    <name type="scientific">Cynara cardunculus var. scolymus</name>
    <name type="common">Globe artichoke</name>
    <name type="synonym">Cynara scolymus</name>
    <dbReference type="NCBI Taxonomy" id="59895"/>
    <lineage>
        <taxon>Eukaryota</taxon>
        <taxon>Viridiplantae</taxon>
        <taxon>Streptophyta</taxon>
        <taxon>Embryophyta</taxon>
        <taxon>Tracheophyta</taxon>
        <taxon>Spermatophyta</taxon>
        <taxon>Magnoliopsida</taxon>
        <taxon>eudicotyledons</taxon>
        <taxon>Gunneridae</taxon>
        <taxon>Pentapetalae</taxon>
        <taxon>asterids</taxon>
        <taxon>campanulids</taxon>
        <taxon>Asterales</taxon>
        <taxon>Asteraceae</taxon>
        <taxon>Carduoideae</taxon>
        <taxon>Cardueae</taxon>
        <taxon>Carduinae</taxon>
        <taxon>Cynara</taxon>
    </lineage>
</organism>
<evidence type="ECO:0000256" key="2">
    <source>
        <dbReference type="ARBA" id="ARBA00023136"/>
    </source>
</evidence>
<dbReference type="PANTHER" id="PTHR31234:SF71">
    <property type="entry name" value="LATE EMBRYOGENESIS ABUNDANT PROTEIN, LEA_2 SUBGROUP"/>
    <property type="match status" value="1"/>
</dbReference>
<keyword evidence="3" id="KW-0812">Transmembrane</keyword>
<dbReference type="EMBL" id="LEKV01001861">
    <property type="protein sequence ID" value="KVI05806.1"/>
    <property type="molecule type" value="Genomic_DNA"/>
</dbReference>
<comment type="caution">
    <text evidence="4">The sequence shown here is derived from an EMBL/GenBank/DDBJ whole genome shotgun (WGS) entry which is preliminary data.</text>
</comment>
<evidence type="ECO:0000313" key="4">
    <source>
        <dbReference type="EMBL" id="KVI05806.1"/>
    </source>
</evidence>
<keyword evidence="3" id="KW-1133">Transmembrane helix</keyword>
<dbReference type="InterPro" id="IPR044839">
    <property type="entry name" value="NDR1-like"/>
</dbReference>
<feature type="transmembrane region" description="Helical" evidence="3">
    <location>
        <begin position="16"/>
        <end position="41"/>
    </location>
</feature>
<accession>A0A118K3D5</accession>
<dbReference type="GO" id="GO:0005886">
    <property type="term" value="C:plasma membrane"/>
    <property type="evidence" value="ECO:0007669"/>
    <property type="project" value="TreeGrafter"/>
</dbReference>
<evidence type="ECO:0000256" key="3">
    <source>
        <dbReference type="SAM" id="Phobius"/>
    </source>
</evidence>
<keyword evidence="5" id="KW-1185">Reference proteome</keyword>
<dbReference type="OMA" id="RIDILFQ"/>
<dbReference type="AlphaFoldDB" id="A0A118K3D5"/>
<sequence>MDGPALSFQFSYKKCFWFLLLIIGLFILISVFFSLIIIFVLKPRRPIFSFQTVNIASYKFDVSESSTLFLSLVASVTLIAENPNRIGLKYDFSRLQILKDGLVIGLIRTPEFYQPARSHNVSVEMNLVFQCLDITTIMSGVDTANFSIKVLGDIGVRLRVLQIKLPKMKAHFDANSQALWKKCSI</sequence>
<dbReference type="PANTHER" id="PTHR31234">
    <property type="entry name" value="LATE EMBRYOGENESIS ABUNDANT (LEA) HYDROXYPROLINE-RICH GLYCOPROTEIN FAMILY"/>
    <property type="match status" value="1"/>
</dbReference>
<dbReference type="Gramene" id="KVI05806">
    <property type="protein sequence ID" value="KVI05806"/>
    <property type="gene ID" value="Ccrd_015819"/>
</dbReference>
<protein>
    <submittedName>
        <fullName evidence="4">Late embryogenesis abundant protein, LEA-14</fullName>
    </submittedName>
</protein>
<dbReference type="GO" id="GO:0098542">
    <property type="term" value="P:defense response to other organism"/>
    <property type="evidence" value="ECO:0007669"/>
    <property type="project" value="InterPro"/>
</dbReference>
<name>A0A118K3D5_CYNCS</name>
<dbReference type="STRING" id="59895.A0A118K3D5"/>
<feature type="non-terminal residue" evidence="4">
    <location>
        <position position="1"/>
    </location>
</feature>
<evidence type="ECO:0000256" key="1">
    <source>
        <dbReference type="ARBA" id="ARBA00004370"/>
    </source>
</evidence>
<evidence type="ECO:0000313" key="5">
    <source>
        <dbReference type="Proteomes" id="UP000243975"/>
    </source>
</evidence>
<dbReference type="Proteomes" id="UP000243975">
    <property type="component" value="Unassembled WGS sequence"/>
</dbReference>